<comment type="caution">
    <text evidence="5">The sequence shown here is derived from an EMBL/GenBank/DDBJ whole genome shotgun (WGS) entry which is preliminary data.</text>
</comment>
<dbReference type="NCBIfam" id="NF006053">
    <property type="entry name" value="PRK08201.1"/>
    <property type="match status" value="1"/>
</dbReference>
<dbReference type="EMBL" id="JBEPMN010000017">
    <property type="protein sequence ID" value="MET3662959.1"/>
    <property type="molecule type" value="Genomic_DNA"/>
</dbReference>
<keyword evidence="3" id="KW-0378">Hydrolase</keyword>
<reference evidence="5 6" key="1">
    <citation type="submission" date="2024-06" db="EMBL/GenBank/DDBJ databases">
        <title>Genomic Encyclopedia of Type Strains, Phase IV (KMG-IV): sequencing the most valuable type-strain genomes for metagenomic binning, comparative biology and taxonomic classification.</title>
        <authorList>
            <person name="Goeker M."/>
        </authorList>
    </citation>
    <scope>NUCLEOTIDE SEQUENCE [LARGE SCALE GENOMIC DNA]</scope>
    <source>
        <strain evidence="5 6">DSM 19730</strain>
    </source>
</reference>
<feature type="domain" description="Peptidase M20 dimerisation" evidence="4">
    <location>
        <begin position="208"/>
        <end position="365"/>
    </location>
</feature>
<keyword evidence="2" id="KW-0479">Metal-binding</keyword>
<keyword evidence="1" id="KW-0645">Protease</keyword>
<evidence type="ECO:0000256" key="1">
    <source>
        <dbReference type="ARBA" id="ARBA00022670"/>
    </source>
</evidence>
<gene>
    <name evidence="5" type="ORF">ABID44_003312</name>
</gene>
<evidence type="ECO:0000259" key="4">
    <source>
        <dbReference type="Pfam" id="PF07687"/>
    </source>
</evidence>
<evidence type="ECO:0000256" key="3">
    <source>
        <dbReference type="ARBA" id="ARBA00022801"/>
    </source>
</evidence>
<proteinExistence type="predicted"/>
<dbReference type="InterPro" id="IPR051458">
    <property type="entry name" value="Cyt/Met_Dipeptidase"/>
</dbReference>
<dbReference type="InterPro" id="IPR002933">
    <property type="entry name" value="Peptidase_M20"/>
</dbReference>
<organism evidence="5 6">
    <name type="scientific">Aquamicrobium ahrensii</name>
    <dbReference type="NCBI Taxonomy" id="469551"/>
    <lineage>
        <taxon>Bacteria</taxon>
        <taxon>Pseudomonadati</taxon>
        <taxon>Pseudomonadota</taxon>
        <taxon>Alphaproteobacteria</taxon>
        <taxon>Hyphomicrobiales</taxon>
        <taxon>Phyllobacteriaceae</taxon>
        <taxon>Aquamicrobium</taxon>
    </lineage>
</organism>
<evidence type="ECO:0000313" key="6">
    <source>
        <dbReference type="Proteomes" id="UP001549143"/>
    </source>
</evidence>
<evidence type="ECO:0000313" key="5">
    <source>
        <dbReference type="EMBL" id="MET3662959.1"/>
    </source>
</evidence>
<keyword evidence="6" id="KW-1185">Reference proteome</keyword>
<dbReference type="PANTHER" id="PTHR43270:SF12">
    <property type="entry name" value="SUCCINYL-DIAMINOPIMELATE DESUCCINYLASE"/>
    <property type="match status" value="1"/>
</dbReference>
<evidence type="ECO:0000256" key="2">
    <source>
        <dbReference type="ARBA" id="ARBA00022723"/>
    </source>
</evidence>
<dbReference type="PANTHER" id="PTHR43270">
    <property type="entry name" value="BETA-ALA-HIS DIPEPTIDASE"/>
    <property type="match status" value="1"/>
</dbReference>
<dbReference type="Pfam" id="PF01546">
    <property type="entry name" value="Peptidase_M20"/>
    <property type="match status" value="1"/>
</dbReference>
<dbReference type="Gene3D" id="3.40.630.10">
    <property type="entry name" value="Zn peptidases"/>
    <property type="match status" value="1"/>
</dbReference>
<sequence>MTDTTNNPALEKVLARADANLEGSLDRFYELLRIKSISTDPAYRDDCRKAAEWLTAQLETMGFEASVRPTGGQPMVVAHDTSPEGTHVLFYGHYDVQPVDPISEWNSDPFEPKLVPAENGDTHIVARGASDDKGQLLTFIEACRAWKEANGSLPLPVSILLEGEEEAGSRNLGPFLDATEHELKADVVLVCDTDMWDENTPAITSMMRGLCGVEVEIEAASRDLHSGVYGGAARNPLQVLTTILAELRDANGRILIDGFYDGVKELPTQITDLWARLPFDEDAFLNKVGLSVPAGEKGRSVLEQIWARPTMEINGLIGGYTGEGFKTVIPAKASAKISFRLVGDQDPARIFDAFQSHVEARLPADCTAKFTVHSSSRATNVSMDNPYIGPALKALSEEWRTEAAIAGGGGSIPVINEFKKRLGMDALLVGFARFDNRVHSPNEKYDLSSYKLGIRSWIRILSALATR</sequence>
<dbReference type="Proteomes" id="UP001549143">
    <property type="component" value="Unassembled WGS sequence"/>
</dbReference>
<dbReference type="Pfam" id="PF07687">
    <property type="entry name" value="M20_dimer"/>
    <property type="match status" value="1"/>
</dbReference>
<dbReference type="NCBIfam" id="NF006579">
    <property type="entry name" value="PRK09104.1"/>
    <property type="match status" value="1"/>
</dbReference>
<dbReference type="Gene3D" id="3.30.70.360">
    <property type="match status" value="1"/>
</dbReference>
<dbReference type="SUPFAM" id="SSF53187">
    <property type="entry name" value="Zn-dependent exopeptidases"/>
    <property type="match status" value="1"/>
</dbReference>
<accession>A0ABV2KS86</accession>
<protein>
    <submittedName>
        <fullName evidence="5">Acetylornithine deacetylase/succinyl-diaminopimelate desuccinylase-like protein</fullName>
    </submittedName>
</protein>
<dbReference type="RefSeq" id="WP_354152796.1">
    <property type="nucleotide sequence ID" value="NZ_JBEPMN010000017.1"/>
</dbReference>
<name>A0ABV2KS86_9HYPH</name>
<dbReference type="InterPro" id="IPR011650">
    <property type="entry name" value="Peptidase_M20_dimer"/>
</dbReference>